<evidence type="ECO:0000313" key="2">
    <source>
        <dbReference type="EMBL" id="VAW35651.1"/>
    </source>
</evidence>
<dbReference type="AlphaFoldDB" id="A0A3B0UXP4"/>
<dbReference type="SUPFAM" id="SSF54285">
    <property type="entry name" value="MoaD/ThiS"/>
    <property type="match status" value="1"/>
</dbReference>
<protein>
    <recommendedName>
        <fullName evidence="3">Molybdopterin synthase sulfur carrier subunit</fullName>
    </recommendedName>
</protein>
<proteinExistence type="predicted"/>
<dbReference type="GO" id="GO:0000166">
    <property type="term" value="F:nucleotide binding"/>
    <property type="evidence" value="ECO:0007669"/>
    <property type="project" value="UniProtKB-KW"/>
</dbReference>
<dbReference type="InterPro" id="IPR044672">
    <property type="entry name" value="MOCS2A"/>
</dbReference>
<accession>A0A3B0UXP4</accession>
<reference evidence="2" key="1">
    <citation type="submission" date="2018-06" db="EMBL/GenBank/DDBJ databases">
        <authorList>
            <person name="Zhirakovskaya E."/>
        </authorList>
    </citation>
    <scope>NUCLEOTIDE SEQUENCE</scope>
</reference>
<dbReference type="Gene3D" id="3.10.20.30">
    <property type="match status" value="1"/>
</dbReference>
<dbReference type="PANTHER" id="PTHR33359:SF1">
    <property type="entry name" value="MOLYBDOPTERIN SYNTHASE SULFUR CARRIER SUBUNIT"/>
    <property type="match status" value="1"/>
</dbReference>
<gene>
    <name evidence="2" type="ORF">MNBD_DELTA02-1144</name>
</gene>
<dbReference type="GO" id="GO:0006777">
    <property type="term" value="P:Mo-molybdopterin cofactor biosynthetic process"/>
    <property type="evidence" value="ECO:0007669"/>
    <property type="project" value="InterPro"/>
</dbReference>
<evidence type="ECO:0008006" key="3">
    <source>
        <dbReference type="Google" id="ProtNLM"/>
    </source>
</evidence>
<dbReference type="Pfam" id="PF02597">
    <property type="entry name" value="ThiS"/>
    <property type="match status" value="1"/>
</dbReference>
<dbReference type="InterPro" id="IPR016155">
    <property type="entry name" value="Mopterin_synth/thiamin_S_b"/>
</dbReference>
<dbReference type="EMBL" id="UOEZ01000033">
    <property type="protein sequence ID" value="VAW35651.1"/>
    <property type="molecule type" value="Genomic_DNA"/>
</dbReference>
<dbReference type="PANTHER" id="PTHR33359">
    <property type="entry name" value="MOLYBDOPTERIN SYNTHASE SULFUR CARRIER SUBUNIT"/>
    <property type="match status" value="1"/>
</dbReference>
<organism evidence="2">
    <name type="scientific">hydrothermal vent metagenome</name>
    <dbReference type="NCBI Taxonomy" id="652676"/>
    <lineage>
        <taxon>unclassified sequences</taxon>
        <taxon>metagenomes</taxon>
        <taxon>ecological metagenomes</taxon>
    </lineage>
</organism>
<dbReference type="GO" id="GO:1990133">
    <property type="term" value="C:molybdopterin adenylyltransferase complex"/>
    <property type="evidence" value="ECO:0007669"/>
    <property type="project" value="TreeGrafter"/>
</dbReference>
<sequence length="79" mass="8569">MVKVLFFGMLSAKTGTKVATVELEKDQTLLSEVISEIRSRYPELPEGPFIYAINEEQAAPDAPVKDGDEIAIMPPFAGG</sequence>
<name>A0A3B0UXP4_9ZZZZ</name>
<dbReference type="InterPro" id="IPR003749">
    <property type="entry name" value="ThiS/MoaD-like"/>
</dbReference>
<evidence type="ECO:0000256" key="1">
    <source>
        <dbReference type="ARBA" id="ARBA00022741"/>
    </source>
</evidence>
<dbReference type="InterPro" id="IPR012675">
    <property type="entry name" value="Beta-grasp_dom_sf"/>
</dbReference>
<dbReference type="CDD" id="cd00754">
    <property type="entry name" value="Ubl_MoaD"/>
    <property type="match status" value="1"/>
</dbReference>
<keyword evidence="1" id="KW-0547">Nucleotide-binding</keyword>